<evidence type="ECO:0000259" key="12">
    <source>
        <dbReference type="Pfam" id="PF02875"/>
    </source>
</evidence>
<evidence type="ECO:0000256" key="10">
    <source>
        <dbReference type="HAMAP-Rule" id="MF_02019"/>
    </source>
</evidence>
<comment type="pathway">
    <text evidence="10 11">Cell wall biogenesis; peptidoglycan biosynthesis.</text>
</comment>
<name>A0A4Y7RAW0_9FIRM</name>
<evidence type="ECO:0000256" key="2">
    <source>
        <dbReference type="ARBA" id="ARBA00022598"/>
    </source>
</evidence>
<dbReference type="HAMAP" id="MF_02019">
    <property type="entry name" value="MurF"/>
    <property type="match status" value="1"/>
</dbReference>
<dbReference type="GO" id="GO:0005524">
    <property type="term" value="F:ATP binding"/>
    <property type="evidence" value="ECO:0007669"/>
    <property type="project" value="UniProtKB-UniRule"/>
</dbReference>
<dbReference type="PANTHER" id="PTHR43024:SF1">
    <property type="entry name" value="UDP-N-ACETYLMURAMOYL-TRIPEPTIDE--D-ALANYL-D-ALANINE LIGASE"/>
    <property type="match status" value="1"/>
</dbReference>
<keyword evidence="3 10" id="KW-0132">Cell division</keyword>
<dbReference type="Pfam" id="PF02875">
    <property type="entry name" value="Mur_ligase_C"/>
    <property type="match status" value="1"/>
</dbReference>
<evidence type="ECO:0000256" key="4">
    <source>
        <dbReference type="ARBA" id="ARBA00022741"/>
    </source>
</evidence>
<dbReference type="Gene3D" id="3.40.1190.10">
    <property type="entry name" value="Mur-like, catalytic domain"/>
    <property type="match status" value="1"/>
</dbReference>
<dbReference type="InterPro" id="IPR035911">
    <property type="entry name" value="MurE/MurF_N"/>
</dbReference>
<comment type="subcellular location">
    <subcellularLocation>
        <location evidence="10 11">Cytoplasm</location>
    </subcellularLocation>
</comment>
<dbReference type="SUPFAM" id="SSF53623">
    <property type="entry name" value="MurD-like peptide ligases, catalytic domain"/>
    <property type="match status" value="1"/>
</dbReference>
<reference evidence="14 15" key="1">
    <citation type="journal article" date="2018" name="Environ. Microbiol.">
        <title>Novel energy conservation strategies and behaviour of Pelotomaculum schinkii driving syntrophic propionate catabolism.</title>
        <authorList>
            <person name="Hidalgo-Ahumada C.A.P."/>
            <person name="Nobu M.K."/>
            <person name="Narihiro T."/>
            <person name="Tamaki H."/>
            <person name="Liu W.T."/>
            <person name="Kamagata Y."/>
            <person name="Stams A.J.M."/>
            <person name="Imachi H."/>
            <person name="Sousa D.Z."/>
        </authorList>
    </citation>
    <scope>NUCLEOTIDE SEQUENCE [LARGE SCALE GENOMIC DNA]</scope>
    <source>
        <strain evidence="14 15">HH</strain>
    </source>
</reference>
<dbReference type="SUPFAM" id="SSF63418">
    <property type="entry name" value="MurE/MurF N-terminal domain"/>
    <property type="match status" value="1"/>
</dbReference>
<proteinExistence type="inferred from homology"/>
<keyword evidence="1 10" id="KW-0963">Cytoplasm</keyword>
<evidence type="ECO:0000256" key="11">
    <source>
        <dbReference type="RuleBase" id="RU004136"/>
    </source>
</evidence>
<evidence type="ECO:0000313" key="15">
    <source>
        <dbReference type="Proteomes" id="UP000298324"/>
    </source>
</evidence>
<dbReference type="GO" id="GO:0047480">
    <property type="term" value="F:UDP-N-acetylmuramoyl-tripeptide-D-alanyl-D-alanine ligase activity"/>
    <property type="evidence" value="ECO:0007669"/>
    <property type="project" value="UniProtKB-UniRule"/>
</dbReference>
<organism evidence="14 15">
    <name type="scientific">Pelotomaculum schinkii</name>
    <dbReference type="NCBI Taxonomy" id="78350"/>
    <lineage>
        <taxon>Bacteria</taxon>
        <taxon>Bacillati</taxon>
        <taxon>Bacillota</taxon>
        <taxon>Clostridia</taxon>
        <taxon>Eubacteriales</taxon>
        <taxon>Desulfotomaculaceae</taxon>
        <taxon>Pelotomaculum</taxon>
    </lineage>
</organism>
<keyword evidence="9 10" id="KW-0961">Cell wall biogenesis/degradation</keyword>
<dbReference type="InterPro" id="IPR051046">
    <property type="entry name" value="MurCDEF_CellWall_CoF430Synth"/>
</dbReference>
<keyword evidence="7 10" id="KW-0573">Peptidoglycan synthesis</keyword>
<feature type="domain" description="Mur ligase C-terminal" evidence="12">
    <location>
        <begin position="317"/>
        <end position="443"/>
    </location>
</feature>
<keyword evidence="8 10" id="KW-0131">Cell cycle</keyword>
<dbReference type="GO" id="GO:0051301">
    <property type="term" value="P:cell division"/>
    <property type="evidence" value="ECO:0007669"/>
    <property type="project" value="UniProtKB-KW"/>
</dbReference>
<dbReference type="InterPro" id="IPR036565">
    <property type="entry name" value="Mur-like_cat_sf"/>
</dbReference>
<dbReference type="InterPro" id="IPR036615">
    <property type="entry name" value="Mur_ligase_C_dom_sf"/>
</dbReference>
<gene>
    <name evidence="10 14" type="primary">murF</name>
    <name evidence="14" type="ORF">Psch_02874</name>
</gene>
<dbReference type="InterPro" id="IPR004101">
    <property type="entry name" value="Mur_ligase_C"/>
</dbReference>
<sequence length="472" mass="49862">MISTSIREIASVLRGRVMQGDPAAVFTSVATDTRKMRANALFFALVGERYDAHSFLSQAVAAGAGGLVVSRLEDLPPGVPVVMVENTLSALQSLAAYNRQRSGASLVGVTGSTGKTTTKDMIASVLGARLRTLKNEGNFNNEIGLPLTLLELDESYEAAVVEMAMRGPGQIHTLCEIARPMGAVITNINETHLELLGTLSNIAEAKGEILEQIPSVGFAVLNAESPFIQREAGRCRGKVIYYGIDQPAEIRGENIRAEGTGSRFNAVIGGQTREFYLPLPGRHNVMNALAAIGVGLEMGLTVEEIAGGLSSVTLTGMRLEVIEGGSLKIINDAYNASPASTRAALGVLKDLAGGRRTVAVLGSMLELGARARGGHREVGETAAALGLDYLITVGELAGHIGEGAVDAGFPPEKVFRRQDYDSAVKILEGLLQEGDVVLVKGSRGMKMERFVQRLLERSQSLSGPGAPIITDN</sequence>
<keyword evidence="6 10" id="KW-0133">Cell shape</keyword>
<dbReference type="NCBIfam" id="TIGR01143">
    <property type="entry name" value="murF"/>
    <property type="match status" value="1"/>
</dbReference>
<evidence type="ECO:0000313" key="14">
    <source>
        <dbReference type="EMBL" id="TEB05833.1"/>
    </source>
</evidence>
<dbReference type="EC" id="6.3.2.10" evidence="10 11"/>
<dbReference type="Proteomes" id="UP000298324">
    <property type="component" value="Unassembled WGS sequence"/>
</dbReference>
<dbReference type="Pfam" id="PF08245">
    <property type="entry name" value="Mur_ligase_M"/>
    <property type="match status" value="1"/>
</dbReference>
<comment type="function">
    <text evidence="10 11">Involved in cell wall formation. Catalyzes the final step in the synthesis of UDP-N-acetylmuramoyl-pentapeptide, the precursor of murein.</text>
</comment>
<evidence type="ECO:0000259" key="13">
    <source>
        <dbReference type="Pfam" id="PF08245"/>
    </source>
</evidence>
<dbReference type="RefSeq" id="WP_190258542.1">
    <property type="nucleotide sequence ID" value="NZ_QFGA01000002.1"/>
</dbReference>
<dbReference type="InterPro" id="IPR005863">
    <property type="entry name" value="UDP-N-AcMur_synth"/>
</dbReference>
<comment type="catalytic activity">
    <reaction evidence="10 11">
        <text>D-alanyl-D-alanine + UDP-N-acetyl-alpha-D-muramoyl-L-alanyl-gamma-D-glutamyl-meso-2,6-diaminopimelate + ATP = UDP-N-acetyl-alpha-D-muramoyl-L-alanyl-gamma-D-glutamyl-meso-2,6-diaminopimeloyl-D-alanyl-D-alanine + ADP + phosphate + H(+)</text>
        <dbReference type="Rhea" id="RHEA:28374"/>
        <dbReference type="ChEBI" id="CHEBI:15378"/>
        <dbReference type="ChEBI" id="CHEBI:30616"/>
        <dbReference type="ChEBI" id="CHEBI:43474"/>
        <dbReference type="ChEBI" id="CHEBI:57822"/>
        <dbReference type="ChEBI" id="CHEBI:61386"/>
        <dbReference type="ChEBI" id="CHEBI:83905"/>
        <dbReference type="ChEBI" id="CHEBI:456216"/>
        <dbReference type="EC" id="6.3.2.10"/>
    </reaction>
</comment>
<dbReference type="EMBL" id="QFGA01000002">
    <property type="protein sequence ID" value="TEB05833.1"/>
    <property type="molecule type" value="Genomic_DNA"/>
</dbReference>
<dbReference type="SUPFAM" id="SSF53244">
    <property type="entry name" value="MurD-like peptide ligases, peptide-binding domain"/>
    <property type="match status" value="1"/>
</dbReference>
<evidence type="ECO:0000256" key="8">
    <source>
        <dbReference type="ARBA" id="ARBA00023306"/>
    </source>
</evidence>
<evidence type="ECO:0000256" key="1">
    <source>
        <dbReference type="ARBA" id="ARBA00022490"/>
    </source>
</evidence>
<keyword evidence="4 10" id="KW-0547">Nucleotide-binding</keyword>
<keyword evidence="2 10" id="KW-0436">Ligase</keyword>
<evidence type="ECO:0000256" key="5">
    <source>
        <dbReference type="ARBA" id="ARBA00022840"/>
    </source>
</evidence>
<dbReference type="UniPathway" id="UPA00219"/>
<dbReference type="GO" id="GO:0009252">
    <property type="term" value="P:peptidoglycan biosynthetic process"/>
    <property type="evidence" value="ECO:0007669"/>
    <property type="project" value="UniProtKB-UniRule"/>
</dbReference>
<evidence type="ECO:0000256" key="7">
    <source>
        <dbReference type="ARBA" id="ARBA00022984"/>
    </source>
</evidence>
<dbReference type="Gene3D" id="3.90.190.20">
    <property type="entry name" value="Mur ligase, C-terminal domain"/>
    <property type="match status" value="1"/>
</dbReference>
<keyword evidence="15" id="KW-1185">Reference proteome</keyword>
<feature type="domain" description="Mur ligase central" evidence="13">
    <location>
        <begin position="109"/>
        <end position="294"/>
    </location>
</feature>
<dbReference type="PANTHER" id="PTHR43024">
    <property type="entry name" value="UDP-N-ACETYLMURAMOYL-TRIPEPTIDE--D-ALANYL-D-ALANINE LIGASE"/>
    <property type="match status" value="1"/>
</dbReference>
<accession>A0A4Y7RAW0</accession>
<evidence type="ECO:0000256" key="6">
    <source>
        <dbReference type="ARBA" id="ARBA00022960"/>
    </source>
</evidence>
<dbReference type="InterPro" id="IPR013221">
    <property type="entry name" value="Mur_ligase_cen"/>
</dbReference>
<dbReference type="GO" id="GO:0008360">
    <property type="term" value="P:regulation of cell shape"/>
    <property type="evidence" value="ECO:0007669"/>
    <property type="project" value="UniProtKB-KW"/>
</dbReference>
<evidence type="ECO:0000256" key="9">
    <source>
        <dbReference type="ARBA" id="ARBA00023316"/>
    </source>
</evidence>
<comment type="caution">
    <text evidence="14">The sequence shown here is derived from an EMBL/GenBank/DDBJ whole genome shotgun (WGS) entry which is preliminary data.</text>
</comment>
<protein>
    <recommendedName>
        <fullName evidence="10 11">UDP-N-acetylmuramoyl-tripeptide--D-alanyl-D-alanine ligase</fullName>
        <ecNumber evidence="10 11">6.3.2.10</ecNumber>
    </recommendedName>
    <alternativeName>
        <fullName evidence="10">D-alanyl-D-alanine-adding enzyme</fullName>
    </alternativeName>
</protein>
<comment type="similarity">
    <text evidence="10">Belongs to the MurCDEF family. MurF subfamily.</text>
</comment>
<dbReference type="GO" id="GO:0008766">
    <property type="term" value="F:UDP-N-acetylmuramoylalanyl-D-glutamyl-2,6-diaminopimelate-D-alanyl-D-alanine ligase activity"/>
    <property type="evidence" value="ECO:0007669"/>
    <property type="project" value="RHEA"/>
</dbReference>
<keyword evidence="5 10" id="KW-0067">ATP-binding</keyword>
<feature type="binding site" evidence="10">
    <location>
        <begin position="111"/>
        <end position="117"/>
    </location>
    <ligand>
        <name>ATP</name>
        <dbReference type="ChEBI" id="CHEBI:30616"/>
    </ligand>
</feature>
<dbReference type="GO" id="GO:0005737">
    <property type="term" value="C:cytoplasm"/>
    <property type="evidence" value="ECO:0007669"/>
    <property type="project" value="UniProtKB-SubCell"/>
</dbReference>
<dbReference type="Gene3D" id="3.40.1390.10">
    <property type="entry name" value="MurE/MurF, N-terminal domain"/>
    <property type="match status" value="1"/>
</dbReference>
<dbReference type="GO" id="GO:0071555">
    <property type="term" value="P:cell wall organization"/>
    <property type="evidence" value="ECO:0007669"/>
    <property type="project" value="UniProtKB-KW"/>
</dbReference>
<dbReference type="AlphaFoldDB" id="A0A4Y7RAW0"/>
<evidence type="ECO:0000256" key="3">
    <source>
        <dbReference type="ARBA" id="ARBA00022618"/>
    </source>
</evidence>